<protein>
    <recommendedName>
        <fullName evidence="16">Histidine kinase</fullName>
    </recommendedName>
</protein>
<evidence type="ECO:0000256" key="10">
    <source>
        <dbReference type="PROSITE-ProRule" id="PRU00110"/>
    </source>
</evidence>
<dbReference type="SMART" id="SM00448">
    <property type="entry name" value="REC"/>
    <property type="match status" value="1"/>
</dbReference>
<keyword evidence="3 11" id="KW-0597">Phosphoprotein</keyword>
<keyword evidence="6" id="KW-0067">ATP-binding</keyword>
<evidence type="ECO:0000256" key="2">
    <source>
        <dbReference type="ARBA" id="ARBA00022475"/>
    </source>
</evidence>
<dbReference type="PROSITE" id="PS50110">
    <property type="entry name" value="RESPONSE_REGULATORY"/>
    <property type="match status" value="1"/>
</dbReference>
<reference evidence="15" key="1">
    <citation type="submission" date="2015-09" db="EMBL/GenBank/DDBJ databases">
        <title>Complete sequence of Algoriphagus sp. M8-2.</title>
        <authorList>
            <person name="Shintani M."/>
        </authorList>
    </citation>
    <scope>NUCLEOTIDE SEQUENCE [LARGE SCALE GENOMIC DNA]</scope>
    <source>
        <strain evidence="15">M8-2</strain>
    </source>
</reference>
<dbReference type="SUPFAM" id="SSF47226">
    <property type="entry name" value="Histidine-containing phosphotransfer domain, HPT domain"/>
    <property type="match status" value="1"/>
</dbReference>
<name>A0A142EQI2_9BACT</name>
<dbReference type="RefSeq" id="WP_067548505.1">
    <property type="nucleotide sequence ID" value="NZ_CP012836.1"/>
</dbReference>
<dbReference type="GO" id="GO:0004672">
    <property type="term" value="F:protein kinase activity"/>
    <property type="evidence" value="ECO:0007669"/>
    <property type="project" value="UniProtKB-ARBA"/>
</dbReference>
<evidence type="ECO:0000256" key="7">
    <source>
        <dbReference type="ARBA" id="ARBA00022989"/>
    </source>
</evidence>
<comment type="subcellular location">
    <subcellularLocation>
        <location evidence="1">Cell membrane</location>
        <topology evidence="1">Multi-pass membrane protein</topology>
    </subcellularLocation>
</comment>
<dbReference type="InterPro" id="IPR008207">
    <property type="entry name" value="Sig_transdc_His_kin_Hpt_dom"/>
</dbReference>
<evidence type="ECO:0000256" key="6">
    <source>
        <dbReference type="ARBA" id="ARBA00022840"/>
    </source>
</evidence>
<dbReference type="KEGG" id="alm:AO498_13145"/>
<dbReference type="Gene3D" id="3.40.50.2300">
    <property type="match status" value="1"/>
</dbReference>
<feature type="modified residue" description="Phosphohistidine" evidence="10">
    <location>
        <position position="192"/>
    </location>
</feature>
<keyword evidence="2" id="KW-1003">Cell membrane</keyword>
<dbReference type="STRING" id="1727163.AO498_13145"/>
<keyword evidence="4" id="KW-0812">Transmembrane</keyword>
<dbReference type="PANTHER" id="PTHR45339">
    <property type="entry name" value="HYBRID SIGNAL TRANSDUCTION HISTIDINE KINASE J"/>
    <property type="match status" value="1"/>
</dbReference>
<gene>
    <name evidence="14" type="ORF">AO498_13145</name>
</gene>
<keyword evidence="7" id="KW-1133">Transmembrane helix</keyword>
<evidence type="ECO:0000256" key="11">
    <source>
        <dbReference type="PROSITE-ProRule" id="PRU00169"/>
    </source>
</evidence>
<dbReference type="GO" id="GO:0000160">
    <property type="term" value="P:phosphorelay signal transduction system"/>
    <property type="evidence" value="ECO:0007669"/>
    <property type="project" value="UniProtKB-KW"/>
</dbReference>
<feature type="modified residue" description="4-aspartylphosphate" evidence="11">
    <location>
        <position position="53"/>
    </location>
</feature>
<evidence type="ECO:0008006" key="16">
    <source>
        <dbReference type="Google" id="ProtNLM"/>
    </source>
</evidence>
<dbReference type="GO" id="GO:0005524">
    <property type="term" value="F:ATP binding"/>
    <property type="evidence" value="ECO:0007669"/>
    <property type="project" value="UniProtKB-KW"/>
</dbReference>
<keyword evidence="8" id="KW-0902">Two-component regulatory system</keyword>
<accession>A0A142EQI2</accession>
<dbReference type="InterPro" id="IPR011006">
    <property type="entry name" value="CheY-like_superfamily"/>
</dbReference>
<evidence type="ECO:0000256" key="8">
    <source>
        <dbReference type="ARBA" id="ARBA00023012"/>
    </source>
</evidence>
<evidence type="ECO:0000259" key="13">
    <source>
        <dbReference type="PROSITE" id="PS50894"/>
    </source>
</evidence>
<evidence type="ECO:0000259" key="12">
    <source>
        <dbReference type="PROSITE" id="PS50110"/>
    </source>
</evidence>
<dbReference type="PATRIC" id="fig|1727163.4.peg.2743"/>
<reference evidence="14 15" key="2">
    <citation type="journal article" date="2016" name="Genome Announc.">
        <title>Complete Genome Sequence of Algoriphagus sp. Strain M8-2, Isolated from a Brackish Lake.</title>
        <authorList>
            <person name="Muraguchi Y."/>
            <person name="Kushimoto K."/>
            <person name="Ohtsubo Y."/>
            <person name="Suzuki T."/>
            <person name="Dohra H."/>
            <person name="Kimbara K."/>
            <person name="Shintani M."/>
        </authorList>
    </citation>
    <scope>NUCLEOTIDE SEQUENCE [LARGE SCALE GENOMIC DNA]</scope>
    <source>
        <strain evidence="14 15">M8-2</strain>
    </source>
</reference>
<keyword evidence="15" id="KW-1185">Reference proteome</keyword>
<dbReference type="Proteomes" id="UP000073816">
    <property type="component" value="Chromosome"/>
</dbReference>
<sequence>MESKRILIVDDNDLNRKLFENLLSQFYHIDTAKNGLEALGKLEEDFFDLVLMDIQMPTLDGISAMKRIRNGEKSETKILAITAFADESERENFLTMGFDEFLTKPIRPREFLQTIKGVISSTPFTLEKEKDSPENQIEILNRKTIFQLMKYNSREAMEAVFQDFIADCDSVIATGKNLDNLEKLDDFALEIHSLKGNSGTLGAEKIYEVAKESEGFARKNMKIELQESLKSLEFSIIEFKKHLLEFNFEQ</sequence>
<evidence type="ECO:0000313" key="15">
    <source>
        <dbReference type="Proteomes" id="UP000073816"/>
    </source>
</evidence>
<dbReference type="Gene3D" id="1.20.120.160">
    <property type="entry name" value="HPT domain"/>
    <property type="match status" value="1"/>
</dbReference>
<keyword evidence="5" id="KW-0547">Nucleotide-binding</keyword>
<dbReference type="Pfam" id="PF00072">
    <property type="entry name" value="Response_reg"/>
    <property type="match status" value="1"/>
</dbReference>
<evidence type="ECO:0000256" key="4">
    <source>
        <dbReference type="ARBA" id="ARBA00022692"/>
    </source>
</evidence>
<dbReference type="Pfam" id="PF01627">
    <property type="entry name" value="Hpt"/>
    <property type="match status" value="1"/>
</dbReference>
<keyword evidence="9" id="KW-0472">Membrane</keyword>
<evidence type="ECO:0000256" key="5">
    <source>
        <dbReference type="ARBA" id="ARBA00022741"/>
    </source>
</evidence>
<dbReference type="EMBL" id="CP012836">
    <property type="protein sequence ID" value="AMQ57387.1"/>
    <property type="molecule type" value="Genomic_DNA"/>
</dbReference>
<evidence type="ECO:0000256" key="3">
    <source>
        <dbReference type="ARBA" id="ARBA00022553"/>
    </source>
</evidence>
<feature type="domain" description="HPt" evidence="13">
    <location>
        <begin position="153"/>
        <end position="250"/>
    </location>
</feature>
<dbReference type="CDD" id="cd17546">
    <property type="entry name" value="REC_hyHK_CKI1_RcsC-like"/>
    <property type="match status" value="1"/>
</dbReference>
<dbReference type="InterPro" id="IPR001789">
    <property type="entry name" value="Sig_transdc_resp-reg_receiver"/>
</dbReference>
<evidence type="ECO:0000256" key="1">
    <source>
        <dbReference type="ARBA" id="ARBA00004651"/>
    </source>
</evidence>
<dbReference type="PROSITE" id="PS50894">
    <property type="entry name" value="HPT"/>
    <property type="match status" value="1"/>
</dbReference>
<dbReference type="PANTHER" id="PTHR45339:SF1">
    <property type="entry name" value="HYBRID SIGNAL TRANSDUCTION HISTIDINE KINASE J"/>
    <property type="match status" value="1"/>
</dbReference>
<dbReference type="GO" id="GO:0005886">
    <property type="term" value="C:plasma membrane"/>
    <property type="evidence" value="ECO:0007669"/>
    <property type="project" value="UniProtKB-SubCell"/>
</dbReference>
<feature type="domain" description="Response regulatory" evidence="12">
    <location>
        <begin position="5"/>
        <end position="119"/>
    </location>
</feature>
<dbReference type="InterPro" id="IPR036641">
    <property type="entry name" value="HPT_dom_sf"/>
</dbReference>
<evidence type="ECO:0000313" key="14">
    <source>
        <dbReference type="EMBL" id="AMQ57387.1"/>
    </source>
</evidence>
<proteinExistence type="predicted"/>
<dbReference type="AlphaFoldDB" id="A0A142EQI2"/>
<dbReference type="SUPFAM" id="SSF52172">
    <property type="entry name" value="CheY-like"/>
    <property type="match status" value="1"/>
</dbReference>
<organism evidence="14 15">
    <name type="scientific">Algoriphagus sanaruensis</name>
    <dbReference type="NCBI Taxonomy" id="1727163"/>
    <lineage>
        <taxon>Bacteria</taxon>
        <taxon>Pseudomonadati</taxon>
        <taxon>Bacteroidota</taxon>
        <taxon>Cytophagia</taxon>
        <taxon>Cytophagales</taxon>
        <taxon>Cyclobacteriaceae</taxon>
        <taxon>Algoriphagus</taxon>
    </lineage>
</organism>
<dbReference type="OrthoDB" id="9796457at2"/>
<evidence type="ECO:0000256" key="9">
    <source>
        <dbReference type="ARBA" id="ARBA00023136"/>
    </source>
</evidence>